<feature type="compositionally biased region" description="Low complexity" evidence="2">
    <location>
        <begin position="1"/>
        <end position="20"/>
    </location>
</feature>
<evidence type="ECO:0000313" key="3">
    <source>
        <dbReference type="EMBL" id="KAL3756703.1"/>
    </source>
</evidence>
<feature type="region of interest" description="Disordered" evidence="2">
    <location>
        <begin position="281"/>
        <end position="312"/>
    </location>
</feature>
<dbReference type="AlphaFoldDB" id="A0ABD3LYZ4"/>
<evidence type="ECO:0000313" key="4">
    <source>
        <dbReference type="Proteomes" id="UP001530293"/>
    </source>
</evidence>
<feature type="compositionally biased region" description="Polar residues" evidence="2">
    <location>
        <begin position="485"/>
        <end position="500"/>
    </location>
</feature>
<accession>A0ABD3LYZ4</accession>
<dbReference type="Proteomes" id="UP001530293">
    <property type="component" value="Unassembled WGS sequence"/>
</dbReference>
<keyword evidence="1" id="KW-0175">Coiled coil</keyword>
<evidence type="ECO:0000256" key="2">
    <source>
        <dbReference type="SAM" id="MobiDB-lite"/>
    </source>
</evidence>
<evidence type="ECO:0000256" key="1">
    <source>
        <dbReference type="SAM" id="Coils"/>
    </source>
</evidence>
<reference evidence="3 4" key="1">
    <citation type="submission" date="2024-10" db="EMBL/GenBank/DDBJ databases">
        <title>Updated reference genomes for cyclostephanoid diatoms.</title>
        <authorList>
            <person name="Roberts W.R."/>
            <person name="Alverson A.J."/>
        </authorList>
    </citation>
    <scope>NUCLEOTIDE SEQUENCE [LARGE SCALE GENOMIC DNA]</scope>
    <source>
        <strain evidence="3 4">AJA232-27</strain>
    </source>
</reference>
<sequence>MVSSNSSTTSSSSSSSSTSSAGFTNESERETSYSLFANEKLATKANLSLGIADLNYSKDVVRDLEERIKIYTDEIEELSNWKNGIIAEIEELKNQSHSLRMERNKLMQEVEVYTHQSELATQLECVKEENIRLQNEMTALRTALEMQMTSTKEAEDMLLVAECEKTRAEDLAAQAEERAHTEEIIRKEMESEMQSLYKEKIALLKKMDDWKLTNRGGGEMTTATATNGREDMQRLKEEIQTLRGENASLRSTADRDCETIAALNDEIQSLKPSMEYCQNPLLTTEEHPSRKRMLANNSQGSSGEEDERSREHKRLYERTNTIGNGCLELIDGSTRVRSNTGGSDTLDGDTVSAMHEADSDSLLFGQNSVDDKSNSINDDSAPCDGCISVAKSTADHDVIRAHAEKVLYWANRASERSKRGCSPSSSVASRQEVKELRSGEGSANTPKKRDTSSLSSSPIPETIGLPPRSQSRVRKSSQLPPRCPPSTSAAPSLTMSSASSGEGEILDCNSTSSSSDKENGGSSFNREVLGAFPKLSSTKQSRNHHKKNVTVVECDTIIHNSNNVEEQICCECSASPFSGNDPQSEFYLPKLGLACSCAGASIIEDRESFSKNPTALSNILRPWQCSFLESLSITTADELLNAHRAGANAMARKMRNWRALQGGNMKVMRSRECYVALKVWCCTCKVVLRSIREQKEQARRMRGSDDNVKAEDDDDIIIEKPHFLDISFADMHTITSISTLGQFSSECGRPFEMMEI</sequence>
<name>A0ABD3LYZ4_9STRA</name>
<feature type="coiled-coil region" evidence="1">
    <location>
        <begin position="61"/>
        <end position="252"/>
    </location>
</feature>
<proteinExistence type="predicted"/>
<feature type="region of interest" description="Disordered" evidence="2">
    <location>
        <begin position="417"/>
        <end position="525"/>
    </location>
</feature>
<keyword evidence="4" id="KW-1185">Reference proteome</keyword>
<feature type="region of interest" description="Disordered" evidence="2">
    <location>
        <begin position="1"/>
        <end position="26"/>
    </location>
</feature>
<gene>
    <name evidence="3" type="ORF">ACHAWU_006121</name>
</gene>
<organism evidence="3 4">
    <name type="scientific">Discostella pseudostelligera</name>
    <dbReference type="NCBI Taxonomy" id="259834"/>
    <lineage>
        <taxon>Eukaryota</taxon>
        <taxon>Sar</taxon>
        <taxon>Stramenopiles</taxon>
        <taxon>Ochrophyta</taxon>
        <taxon>Bacillariophyta</taxon>
        <taxon>Coscinodiscophyceae</taxon>
        <taxon>Thalassiosirophycidae</taxon>
        <taxon>Stephanodiscales</taxon>
        <taxon>Stephanodiscaceae</taxon>
        <taxon>Discostella</taxon>
    </lineage>
</organism>
<dbReference type="EMBL" id="JALLBG020000298">
    <property type="protein sequence ID" value="KAL3756703.1"/>
    <property type="molecule type" value="Genomic_DNA"/>
</dbReference>
<comment type="caution">
    <text evidence="3">The sequence shown here is derived from an EMBL/GenBank/DDBJ whole genome shotgun (WGS) entry which is preliminary data.</text>
</comment>
<protein>
    <submittedName>
        <fullName evidence="3">Uncharacterized protein</fullName>
    </submittedName>
</protein>